<dbReference type="AlphaFoldDB" id="A0A0V0SGU6"/>
<sequence>MNSNCDRAVARCAFDASLSLAKRQSLSVKEKVAVSNALSDDAHENGITSAKRFHLCEKTDIDESLLEWFQEQSQTGTPIICIVAEDDPNEGLTGGMVHIWCTLVHRMIQHSHSVFLSLGRVDPHTLVKSSLVTATSSNEIRGWRRCHRFGTTIPSMWLSGGCGQLLKFLECDCAEQSAVAACLRNLVLPRLGIAHRGKSSPGPAATAGFSIWLRFQVPQEATSFPLPTQTTCCNHLMASPLLGIGRGGLYCSVYPRSSLYMISAAFP</sequence>
<protein>
    <submittedName>
        <fullName evidence="1">Uncharacterized protein</fullName>
    </submittedName>
</protein>
<organism evidence="1 2">
    <name type="scientific">Trichinella nelsoni</name>
    <dbReference type="NCBI Taxonomy" id="6336"/>
    <lineage>
        <taxon>Eukaryota</taxon>
        <taxon>Metazoa</taxon>
        <taxon>Ecdysozoa</taxon>
        <taxon>Nematoda</taxon>
        <taxon>Enoplea</taxon>
        <taxon>Dorylaimia</taxon>
        <taxon>Trichinellida</taxon>
        <taxon>Trichinellidae</taxon>
        <taxon>Trichinella</taxon>
    </lineage>
</organism>
<comment type="caution">
    <text evidence="1">The sequence shown here is derived from an EMBL/GenBank/DDBJ whole genome shotgun (WGS) entry which is preliminary data.</text>
</comment>
<dbReference type="Proteomes" id="UP000054630">
    <property type="component" value="Unassembled WGS sequence"/>
</dbReference>
<dbReference type="EMBL" id="JYDL01000009">
    <property type="protein sequence ID" value="KRX25956.1"/>
    <property type="molecule type" value="Genomic_DNA"/>
</dbReference>
<keyword evidence="2" id="KW-1185">Reference proteome</keyword>
<accession>A0A0V0SGU6</accession>
<gene>
    <name evidence="1" type="ORF">T07_10420</name>
</gene>
<dbReference type="OrthoDB" id="5920515at2759"/>
<reference evidence="1 2" key="1">
    <citation type="submission" date="2015-01" db="EMBL/GenBank/DDBJ databases">
        <title>Evolution of Trichinella species and genotypes.</title>
        <authorList>
            <person name="Korhonen P.K."/>
            <person name="Edoardo P."/>
            <person name="Giuseppe L.R."/>
            <person name="Gasser R.B."/>
        </authorList>
    </citation>
    <scope>NUCLEOTIDE SEQUENCE [LARGE SCALE GENOMIC DNA]</scope>
    <source>
        <strain evidence="1">ISS37</strain>
    </source>
</reference>
<evidence type="ECO:0000313" key="1">
    <source>
        <dbReference type="EMBL" id="KRX25956.1"/>
    </source>
</evidence>
<proteinExistence type="predicted"/>
<name>A0A0V0SGU6_9BILA</name>
<evidence type="ECO:0000313" key="2">
    <source>
        <dbReference type="Proteomes" id="UP000054630"/>
    </source>
</evidence>
<dbReference type="STRING" id="6336.A0A0V0SGU6"/>